<protein>
    <recommendedName>
        <fullName evidence="2">Arrestin C-terminal-like domain-containing protein</fullName>
    </recommendedName>
</protein>
<reference evidence="3" key="2">
    <citation type="submission" date="2020-11" db="EMBL/GenBank/DDBJ databases">
        <authorList>
            <person name="McCartney M.A."/>
            <person name="Auch B."/>
            <person name="Kono T."/>
            <person name="Mallez S."/>
            <person name="Becker A."/>
            <person name="Gohl D.M."/>
            <person name="Silverstein K.A.T."/>
            <person name="Koren S."/>
            <person name="Bechman K.B."/>
            <person name="Herman A."/>
            <person name="Abrahante J.E."/>
            <person name="Garbe J."/>
        </authorList>
    </citation>
    <scope>NUCLEOTIDE SEQUENCE</scope>
    <source>
        <strain evidence="3">Duluth1</strain>
        <tissue evidence="3">Whole animal</tissue>
    </source>
</reference>
<feature type="domain" description="Arrestin C-terminal-like" evidence="2">
    <location>
        <begin position="175"/>
        <end position="305"/>
    </location>
</feature>
<name>A0A9D4JGF8_DREPO</name>
<dbReference type="InterPro" id="IPR050357">
    <property type="entry name" value="Arrestin_domain-protein"/>
</dbReference>
<dbReference type="PANTHER" id="PTHR11188:SF176">
    <property type="entry name" value="ARRESTIN DOMAIN-CONTAINING PROTEIN 1"/>
    <property type="match status" value="1"/>
</dbReference>
<comment type="caution">
    <text evidence="3">The sequence shown here is derived from an EMBL/GenBank/DDBJ whole genome shotgun (WGS) entry which is preliminary data.</text>
</comment>
<dbReference type="SUPFAM" id="SSF81296">
    <property type="entry name" value="E set domains"/>
    <property type="match status" value="2"/>
</dbReference>
<dbReference type="GO" id="GO:0015031">
    <property type="term" value="P:protein transport"/>
    <property type="evidence" value="ECO:0007669"/>
    <property type="project" value="TreeGrafter"/>
</dbReference>
<dbReference type="SMART" id="SM01017">
    <property type="entry name" value="Arrestin_C"/>
    <property type="match status" value="1"/>
</dbReference>
<dbReference type="InterPro" id="IPR014756">
    <property type="entry name" value="Ig_E-set"/>
</dbReference>
<dbReference type="Proteomes" id="UP000828390">
    <property type="component" value="Unassembled WGS sequence"/>
</dbReference>
<gene>
    <name evidence="3" type="ORF">DPMN_136161</name>
</gene>
<accession>A0A9D4JGF8</accession>
<dbReference type="InterPro" id="IPR014752">
    <property type="entry name" value="Arrestin-like_C"/>
</dbReference>
<evidence type="ECO:0000259" key="2">
    <source>
        <dbReference type="SMART" id="SM01017"/>
    </source>
</evidence>
<sequence>MPKRNLQILIDNKKTVYFPGDTITGRVQFDVDEPLKVRSIVLKFVGWANVHWTEQRSNGESSHTVHFRSHEDYFNFSHILLSRATTGSDEIVLSPNSYTYPFSVTLPYNIPSSYEAQIGQVRYIFIVDVDIPWAFDIHAKHMITVMDPLDLNTIPNLESRAEKTDQKVLCCWCCASDPISAHVRLERQGYVPGEEIPFWAEINNQSNRTMSCSKARLLMSVSYHATSKTRIVQNYLTKIKHGEIEGCGTDAYVNEKLHIPVVPPSFLKNCRIIDIRYYVVITVDPSGLGFDLDVPVEVVIGSIPLRSVAQQHGLALPDRQAPIAAIANLPPPPPPYLGAPAGLYNDTAYPPALPQTTFAQSALGAHSTAEAGDTEHTYGNTNFAPVYTYYNWSNPSNNTQFEIEG</sequence>
<organism evidence="3 4">
    <name type="scientific">Dreissena polymorpha</name>
    <name type="common">Zebra mussel</name>
    <name type="synonym">Mytilus polymorpha</name>
    <dbReference type="NCBI Taxonomy" id="45954"/>
    <lineage>
        <taxon>Eukaryota</taxon>
        <taxon>Metazoa</taxon>
        <taxon>Spiralia</taxon>
        <taxon>Lophotrochozoa</taxon>
        <taxon>Mollusca</taxon>
        <taxon>Bivalvia</taxon>
        <taxon>Autobranchia</taxon>
        <taxon>Heteroconchia</taxon>
        <taxon>Euheterodonta</taxon>
        <taxon>Imparidentia</taxon>
        <taxon>Neoheterodontei</taxon>
        <taxon>Myida</taxon>
        <taxon>Dreissenoidea</taxon>
        <taxon>Dreissenidae</taxon>
        <taxon>Dreissena</taxon>
    </lineage>
</organism>
<dbReference type="Pfam" id="PF00339">
    <property type="entry name" value="Arrestin_N"/>
    <property type="match status" value="1"/>
</dbReference>
<dbReference type="InterPro" id="IPR011022">
    <property type="entry name" value="Arrestin_C-like"/>
</dbReference>
<reference evidence="3" key="1">
    <citation type="journal article" date="2019" name="bioRxiv">
        <title>The Genome of the Zebra Mussel, Dreissena polymorpha: A Resource for Invasive Species Research.</title>
        <authorList>
            <person name="McCartney M.A."/>
            <person name="Auch B."/>
            <person name="Kono T."/>
            <person name="Mallez S."/>
            <person name="Zhang Y."/>
            <person name="Obille A."/>
            <person name="Becker A."/>
            <person name="Abrahante J.E."/>
            <person name="Garbe J."/>
            <person name="Badalamenti J.P."/>
            <person name="Herman A."/>
            <person name="Mangelson H."/>
            <person name="Liachko I."/>
            <person name="Sullivan S."/>
            <person name="Sone E.D."/>
            <person name="Koren S."/>
            <person name="Silverstein K.A.T."/>
            <person name="Beckman K.B."/>
            <person name="Gohl D.M."/>
        </authorList>
    </citation>
    <scope>NUCLEOTIDE SEQUENCE</scope>
    <source>
        <strain evidence="3">Duluth1</strain>
        <tissue evidence="3">Whole animal</tissue>
    </source>
</reference>
<dbReference type="Pfam" id="PF02752">
    <property type="entry name" value="Arrestin_C"/>
    <property type="match status" value="1"/>
</dbReference>
<dbReference type="InterPro" id="IPR011021">
    <property type="entry name" value="Arrestin-like_N"/>
</dbReference>
<proteinExistence type="inferred from homology"/>
<dbReference type="Gene3D" id="2.60.40.640">
    <property type="match status" value="2"/>
</dbReference>
<dbReference type="EMBL" id="JAIWYP010000006">
    <property type="protein sequence ID" value="KAH3807813.1"/>
    <property type="molecule type" value="Genomic_DNA"/>
</dbReference>
<dbReference type="AlphaFoldDB" id="A0A9D4JGF8"/>
<comment type="similarity">
    <text evidence="1">Belongs to the arrestin family.</text>
</comment>
<dbReference type="PANTHER" id="PTHR11188">
    <property type="entry name" value="ARRESTIN DOMAIN CONTAINING PROTEIN"/>
    <property type="match status" value="1"/>
</dbReference>
<evidence type="ECO:0000256" key="1">
    <source>
        <dbReference type="ARBA" id="ARBA00005298"/>
    </source>
</evidence>
<evidence type="ECO:0000313" key="4">
    <source>
        <dbReference type="Proteomes" id="UP000828390"/>
    </source>
</evidence>
<keyword evidence="4" id="KW-1185">Reference proteome</keyword>
<dbReference type="GO" id="GO:0005737">
    <property type="term" value="C:cytoplasm"/>
    <property type="evidence" value="ECO:0007669"/>
    <property type="project" value="TreeGrafter"/>
</dbReference>
<dbReference type="OrthoDB" id="2333384at2759"/>
<evidence type="ECO:0000313" key="3">
    <source>
        <dbReference type="EMBL" id="KAH3807813.1"/>
    </source>
</evidence>